<feature type="active site" description="Charge relay system" evidence="9">
    <location>
        <position position="351"/>
    </location>
</feature>
<accession>A0A1I4G8J5</accession>
<evidence type="ECO:0000256" key="4">
    <source>
        <dbReference type="ARBA" id="ARBA00011738"/>
    </source>
</evidence>
<evidence type="ECO:0000256" key="8">
    <source>
        <dbReference type="ARBA" id="ARBA00022825"/>
    </source>
</evidence>
<dbReference type="GO" id="GO:0008236">
    <property type="term" value="F:serine-type peptidase activity"/>
    <property type="evidence" value="ECO:0007669"/>
    <property type="project" value="UniProtKB-KW"/>
</dbReference>
<dbReference type="InterPro" id="IPR008979">
    <property type="entry name" value="Galactose-bd-like_sf"/>
</dbReference>
<dbReference type="Pfam" id="PF02129">
    <property type="entry name" value="Peptidase_S15"/>
    <property type="match status" value="1"/>
</dbReference>
<dbReference type="InterPro" id="IPR000383">
    <property type="entry name" value="Xaa-Pro-like_dom"/>
</dbReference>
<feature type="domain" description="Xaa-Pro dipeptidyl-peptidase C-terminal" evidence="10">
    <location>
        <begin position="517"/>
        <end position="759"/>
    </location>
</feature>
<dbReference type="SUPFAM" id="SSF53474">
    <property type="entry name" value="alpha/beta-Hydrolases"/>
    <property type="match status" value="1"/>
</dbReference>
<evidence type="ECO:0000256" key="5">
    <source>
        <dbReference type="ARBA" id="ARBA00022438"/>
    </source>
</evidence>
<evidence type="ECO:0000256" key="3">
    <source>
        <dbReference type="ARBA" id="ARBA00010819"/>
    </source>
</evidence>
<keyword evidence="7 9" id="KW-0378">Hydrolase</keyword>
<dbReference type="Gene3D" id="3.40.50.1820">
    <property type="entry name" value="alpha/beta hydrolase"/>
    <property type="match status" value="1"/>
</dbReference>
<dbReference type="EMBL" id="FOTJ01000003">
    <property type="protein sequence ID" value="SFL25426.1"/>
    <property type="molecule type" value="Genomic_DNA"/>
</dbReference>
<dbReference type="InterPro" id="IPR036313">
    <property type="entry name" value="PepX_N_dom_sf"/>
</dbReference>
<dbReference type="Pfam" id="PF08530">
    <property type="entry name" value="PepX_C"/>
    <property type="match status" value="1"/>
</dbReference>
<dbReference type="AlphaFoldDB" id="A0A1I4G8J5"/>
<comment type="catalytic activity">
    <reaction evidence="1 9">
        <text>Hydrolyzes Xaa-Pro-|- bonds to release unblocked, N-terminal dipeptides from substrates including Ala-Pro-|-p-nitroanilide and (sequentially) Tyr-Pro-|-Phe-Pro-|-Gly-Pro-|-Ile.</text>
        <dbReference type="EC" id="3.4.14.11"/>
    </reaction>
</comment>
<dbReference type="PRINTS" id="PR00923">
    <property type="entry name" value="LACTOPTASE"/>
</dbReference>
<dbReference type="SUPFAM" id="SSF81761">
    <property type="entry name" value="X-Prolyl dipeptidyl aminopeptidase PepX, N-terminal domain"/>
    <property type="match status" value="1"/>
</dbReference>
<dbReference type="Proteomes" id="UP000181969">
    <property type="component" value="Unassembled WGS sequence"/>
</dbReference>
<keyword evidence="8 9" id="KW-0720">Serine protease</keyword>
<dbReference type="InterPro" id="IPR013736">
    <property type="entry name" value="Xaa-Pro_dipept_C"/>
</dbReference>
<name>A0A1I4G8J5_9LACT</name>
<reference evidence="12 13" key="1">
    <citation type="submission" date="2016-10" db="EMBL/GenBank/DDBJ databases">
        <authorList>
            <person name="de Groot N.N."/>
        </authorList>
    </citation>
    <scope>NUCLEOTIDE SEQUENCE [LARGE SCALE GENOMIC DNA]</scope>
    <source>
        <strain evidence="12 13">M79</strain>
    </source>
</reference>
<dbReference type="Pfam" id="PF09168">
    <property type="entry name" value="PepX_N"/>
    <property type="match status" value="1"/>
</dbReference>
<dbReference type="NCBIfam" id="NF003783">
    <property type="entry name" value="PRK05371.1-4"/>
    <property type="match status" value="1"/>
</dbReference>
<dbReference type="InterPro" id="IPR008252">
    <property type="entry name" value="Pept_S15_Xpro"/>
</dbReference>
<sequence length="765" mass="86779">MKFNHFSIVEKTFDEQLIELDHLGFTWSVFWEEKKILKNFLMVAPVDSESIQATPTASFHEFLSSEQALTWNIFWTVSLQLLGFVPNFEFQVDQAKEFAKSVNLPMVDEEALNSENLISALYLLLCSRRKNGMTLVEHWVSEGLLPVSNTYHFFNDKSLATFDTANLIRETVWVESKVDTYHTGKNDLIKVQIIRPVFEGQLPTVMTASPYHLGINEIANDKQLHDMNVPLEEKAPGKISVTTQLPVLPNYEKEPALEATPETPTQKFTHGWTYSLNDYFLARGFASLYVAGVGTLDSDGFQTSGDYQQIYSMTAAIDWLNGRARAFSSRKRTQEVTADWANGKVAMTGKSYLGTMAYGAATTGIDGLEVILAEAGITSWYSYYRENGLVRSPGGYPGEDLDVLAALTYSRNLQGADFLAHNTQYEAHLSQMLDALERSTGDYNQYWHDRNYLPHAKNTKADVLIVHGLQDWNVTPDQAYHFWQALPKETVKHAFLHRGAHIYMNNWQSIDFSETINSYFTAKLLDRKLTLNLPPLVLQENGKAQSWTGVADWGSAETVKLPLGKTAASILKFDNHYAEETFNAYSKDFHTFKKDLYEGKAQAAVVDLEVPEDLMVNGQIELTLKIKVNDSKALLSAQLLDFGSKKRLSENAQTLDLKALDRGRNFMLENLMEIPLVDSPYQLMTKGFLNLQNREDLRTISPIVENEWLTVNLKLQPTLHQLEKGDKLRLLLYSTDFEHTVRDNREVTYEVDLGSSKIIFPVNDK</sequence>
<evidence type="ECO:0000313" key="13">
    <source>
        <dbReference type="Proteomes" id="UP000181969"/>
    </source>
</evidence>
<dbReference type="GO" id="GO:0006508">
    <property type="term" value="P:proteolysis"/>
    <property type="evidence" value="ECO:0007669"/>
    <property type="project" value="UniProtKB-KW"/>
</dbReference>
<keyword evidence="9" id="KW-0963">Cytoplasm</keyword>
<evidence type="ECO:0000256" key="1">
    <source>
        <dbReference type="ARBA" id="ARBA00000123"/>
    </source>
</evidence>
<dbReference type="InterPro" id="IPR029058">
    <property type="entry name" value="AB_hydrolase_fold"/>
</dbReference>
<dbReference type="GO" id="GO:0004177">
    <property type="term" value="F:aminopeptidase activity"/>
    <property type="evidence" value="ECO:0007669"/>
    <property type="project" value="UniProtKB-KW"/>
</dbReference>
<proteinExistence type="inferred from homology"/>
<comment type="similarity">
    <text evidence="3 9">Belongs to the peptidase S15 family.</text>
</comment>
<evidence type="ECO:0000313" key="12">
    <source>
        <dbReference type="EMBL" id="SFL25426.1"/>
    </source>
</evidence>
<gene>
    <name evidence="9" type="primary">pepX</name>
    <name evidence="12" type="ORF">SAMN05216438_10384</name>
</gene>
<evidence type="ECO:0000259" key="10">
    <source>
        <dbReference type="SMART" id="SM00939"/>
    </source>
</evidence>
<comment type="subcellular location">
    <subcellularLocation>
        <location evidence="9">Cytoplasm</location>
    </subcellularLocation>
</comment>
<dbReference type="RefSeq" id="WP_074750746.1">
    <property type="nucleotide sequence ID" value="NZ_FOTJ01000003.1"/>
</dbReference>
<evidence type="ECO:0000256" key="7">
    <source>
        <dbReference type="ARBA" id="ARBA00022801"/>
    </source>
</evidence>
<dbReference type="GO" id="GO:0005737">
    <property type="term" value="C:cytoplasm"/>
    <property type="evidence" value="ECO:0007669"/>
    <property type="project" value="UniProtKB-SubCell"/>
</dbReference>
<evidence type="ECO:0000259" key="11">
    <source>
        <dbReference type="SMART" id="SM00940"/>
    </source>
</evidence>
<dbReference type="Gene3D" id="1.10.246.70">
    <property type="match status" value="1"/>
</dbReference>
<comment type="function">
    <text evidence="2 9">Removes N-terminal dipeptides sequentially from polypeptides having unsubstituted N-termini provided that the penultimate residue is proline.</text>
</comment>
<dbReference type="HAMAP" id="MF_00698">
    <property type="entry name" value="Aminopeptidase_S15"/>
    <property type="match status" value="1"/>
</dbReference>
<evidence type="ECO:0000256" key="6">
    <source>
        <dbReference type="ARBA" id="ARBA00022670"/>
    </source>
</evidence>
<dbReference type="SMART" id="SM00940">
    <property type="entry name" value="PepX_N"/>
    <property type="match status" value="1"/>
</dbReference>
<comment type="subunit">
    <text evidence="4 9">Homodimer.</text>
</comment>
<dbReference type="SUPFAM" id="SSF49785">
    <property type="entry name" value="Galactose-binding domain-like"/>
    <property type="match status" value="1"/>
</dbReference>
<organism evidence="12 13">
    <name type="scientific">Lactococcus garvieae</name>
    <dbReference type="NCBI Taxonomy" id="1363"/>
    <lineage>
        <taxon>Bacteria</taxon>
        <taxon>Bacillati</taxon>
        <taxon>Bacillota</taxon>
        <taxon>Bacilli</taxon>
        <taxon>Lactobacillales</taxon>
        <taxon>Streptococcaceae</taxon>
        <taxon>Lactococcus</taxon>
    </lineage>
</organism>
<protein>
    <recommendedName>
        <fullName evidence="9">Xaa-Pro dipeptidyl-peptidase</fullName>
        <ecNumber evidence="9">3.4.14.11</ecNumber>
    </recommendedName>
    <alternativeName>
        <fullName evidence="9">X-Pro dipeptidyl-peptidase</fullName>
    </alternativeName>
    <alternativeName>
        <fullName evidence="9">X-prolyl-dipeptidyl aminopeptidase</fullName>
        <shortName evidence="9">X-PDAP</shortName>
    </alternativeName>
</protein>
<dbReference type="InterPro" id="IPR015251">
    <property type="entry name" value="PepX_N_dom"/>
</dbReference>
<dbReference type="SMART" id="SM00939">
    <property type="entry name" value="PepX_C"/>
    <property type="match status" value="1"/>
</dbReference>
<evidence type="ECO:0000256" key="2">
    <source>
        <dbReference type="ARBA" id="ARBA00003997"/>
    </source>
</evidence>
<dbReference type="OrthoDB" id="319764at2"/>
<dbReference type="GO" id="GO:0008239">
    <property type="term" value="F:dipeptidyl-peptidase activity"/>
    <property type="evidence" value="ECO:0007669"/>
    <property type="project" value="UniProtKB-UniRule"/>
</dbReference>
<keyword evidence="6 9" id="KW-0645">Protease</keyword>
<dbReference type="EC" id="3.4.14.11" evidence="9"/>
<keyword evidence="5 9" id="KW-0031">Aminopeptidase</keyword>
<feature type="active site" description="Charge relay system" evidence="9">
    <location>
        <position position="501"/>
    </location>
</feature>
<evidence type="ECO:0000256" key="9">
    <source>
        <dbReference type="HAMAP-Rule" id="MF_00698"/>
    </source>
</evidence>
<feature type="domain" description="X-Prolyl dipeptidyl aminopeptidase PepX N-terminal" evidence="11">
    <location>
        <begin position="1"/>
        <end position="144"/>
    </location>
</feature>
<feature type="active site" description="Charge relay system" evidence="9">
    <location>
        <position position="471"/>
    </location>
</feature>
<dbReference type="Gene3D" id="2.60.120.260">
    <property type="entry name" value="Galactose-binding domain-like"/>
    <property type="match status" value="1"/>
</dbReference>